<feature type="domain" description="LysR substrate-binding" evidence="4">
    <location>
        <begin position="35"/>
        <end position="199"/>
    </location>
</feature>
<dbReference type="AlphaFoldDB" id="A0A2W4W1Y5"/>
<name>A0A2W4W1Y5_9CYAN</name>
<dbReference type="PANTHER" id="PTHR30118">
    <property type="entry name" value="HTH-TYPE TRANSCRIPTIONAL REGULATOR LEUO-RELATED"/>
    <property type="match status" value="1"/>
</dbReference>
<keyword evidence="3" id="KW-0804">Transcription</keyword>
<evidence type="ECO:0000259" key="4">
    <source>
        <dbReference type="Pfam" id="PF03466"/>
    </source>
</evidence>
<evidence type="ECO:0000256" key="2">
    <source>
        <dbReference type="ARBA" id="ARBA00023125"/>
    </source>
</evidence>
<proteinExistence type="predicted"/>
<dbReference type="Gene3D" id="3.40.190.10">
    <property type="entry name" value="Periplasmic binding protein-like II"/>
    <property type="match status" value="2"/>
</dbReference>
<evidence type="ECO:0000313" key="5">
    <source>
        <dbReference type="EMBL" id="PZO39204.1"/>
    </source>
</evidence>
<keyword evidence="2" id="KW-0238">DNA-binding</keyword>
<dbReference type="Pfam" id="PF03466">
    <property type="entry name" value="LysR_substrate"/>
    <property type="match status" value="1"/>
</dbReference>
<dbReference type="PANTHER" id="PTHR30118:SF15">
    <property type="entry name" value="TRANSCRIPTIONAL REGULATORY PROTEIN"/>
    <property type="match status" value="1"/>
</dbReference>
<protein>
    <recommendedName>
        <fullName evidence="4">LysR substrate-binding domain-containing protein</fullName>
    </recommendedName>
</protein>
<gene>
    <name evidence="5" type="ORF">DCF19_14630</name>
</gene>
<accession>A0A2W4W1Y5</accession>
<dbReference type="CDD" id="cd08417">
    <property type="entry name" value="PBP2_Nitroaromatics_like"/>
    <property type="match status" value="1"/>
</dbReference>
<evidence type="ECO:0000256" key="1">
    <source>
        <dbReference type="ARBA" id="ARBA00023015"/>
    </source>
</evidence>
<evidence type="ECO:0000256" key="3">
    <source>
        <dbReference type="ARBA" id="ARBA00023163"/>
    </source>
</evidence>
<evidence type="ECO:0000313" key="6">
    <source>
        <dbReference type="Proteomes" id="UP000249467"/>
    </source>
</evidence>
<dbReference type="InterPro" id="IPR005119">
    <property type="entry name" value="LysR_subst-bd"/>
</dbReference>
<organism evidence="5 6">
    <name type="scientific">Pseudanabaena frigida</name>
    <dbReference type="NCBI Taxonomy" id="945775"/>
    <lineage>
        <taxon>Bacteria</taxon>
        <taxon>Bacillati</taxon>
        <taxon>Cyanobacteriota</taxon>
        <taxon>Cyanophyceae</taxon>
        <taxon>Pseudanabaenales</taxon>
        <taxon>Pseudanabaenaceae</taxon>
        <taxon>Pseudanabaena</taxon>
    </lineage>
</organism>
<dbReference type="SUPFAM" id="SSF53850">
    <property type="entry name" value="Periplasmic binding protein-like II"/>
    <property type="match status" value="1"/>
</dbReference>
<dbReference type="EMBL" id="QBML01000019">
    <property type="protein sequence ID" value="PZO39204.1"/>
    <property type="molecule type" value="Genomic_DNA"/>
</dbReference>
<sequence length="249" mass="28455">MRPTPRAIALQESFEHILRDIEQLVTELVFTPNLAQETLRIAASDYATTIILPTVLKHLAQKSPHIDIECYDWHPETLDRLRNGEIDLCLGVVDIDGSYGIRTQNLFLEHCVSIVRKDHPILESSITLDSYISSPHALITITGSPIHSIKKSTKSSIDRRLEELGVKWRVMLKLPHFPSAALIISQTDMILTLPRRIALLFTNVSDISIFEPPISLGEYHYMQIRSKRCDRIPFQIWLRNLISSQTQNI</sequence>
<keyword evidence="1" id="KW-0805">Transcription regulation</keyword>
<dbReference type="InterPro" id="IPR037402">
    <property type="entry name" value="YidZ_PBP2"/>
</dbReference>
<dbReference type="InterPro" id="IPR050389">
    <property type="entry name" value="LysR-type_TF"/>
</dbReference>
<comment type="caution">
    <text evidence="5">The sequence shown here is derived from an EMBL/GenBank/DDBJ whole genome shotgun (WGS) entry which is preliminary data.</text>
</comment>
<dbReference type="GO" id="GO:0003677">
    <property type="term" value="F:DNA binding"/>
    <property type="evidence" value="ECO:0007669"/>
    <property type="project" value="UniProtKB-KW"/>
</dbReference>
<dbReference type="Proteomes" id="UP000249467">
    <property type="component" value="Unassembled WGS sequence"/>
</dbReference>
<reference evidence="5 6" key="2">
    <citation type="submission" date="2018-06" db="EMBL/GenBank/DDBJ databases">
        <title>Metagenomic assembly of (sub)arctic Cyanobacteria and their associated microbiome from non-axenic cultures.</title>
        <authorList>
            <person name="Baurain D."/>
        </authorList>
    </citation>
    <scope>NUCLEOTIDE SEQUENCE [LARGE SCALE GENOMIC DNA]</scope>
    <source>
        <strain evidence="5">ULC066bin1</strain>
    </source>
</reference>
<reference evidence="5 6" key="1">
    <citation type="submission" date="2018-04" db="EMBL/GenBank/DDBJ databases">
        <authorList>
            <person name="Go L.Y."/>
            <person name="Mitchell J.A."/>
        </authorList>
    </citation>
    <scope>NUCLEOTIDE SEQUENCE [LARGE SCALE GENOMIC DNA]</scope>
    <source>
        <strain evidence="5">ULC066bin1</strain>
    </source>
</reference>
<dbReference type="GO" id="GO:0006355">
    <property type="term" value="P:regulation of DNA-templated transcription"/>
    <property type="evidence" value="ECO:0007669"/>
    <property type="project" value="InterPro"/>
</dbReference>